<dbReference type="SMART" id="SM00429">
    <property type="entry name" value="IPT"/>
    <property type="match status" value="3"/>
</dbReference>
<evidence type="ECO:0000313" key="3">
    <source>
        <dbReference type="EMBL" id="MDF3294353.1"/>
    </source>
</evidence>
<accession>A0ABT5ZZB9</accession>
<name>A0ABT5ZZB9_9ACTN</name>
<dbReference type="CDD" id="cd00603">
    <property type="entry name" value="IPT_PCSR"/>
    <property type="match status" value="1"/>
</dbReference>
<dbReference type="SUPFAM" id="SSF81296">
    <property type="entry name" value="E set domains"/>
    <property type="match status" value="3"/>
</dbReference>
<reference evidence="3 4" key="1">
    <citation type="submission" date="2023-03" db="EMBL/GenBank/DDBJ databases">
        <title>Draft genome sequence of Streptomyces sp. RB6PN23 isolated from peat swamp forest in Thailand.</title>
        <authorList>
            <person name="Klaysubun C."/>
            <person name="Duangmal K."/>
        </authorList>
    </citation>
    <scope>NUCLEOTIDE SEQUENCE [LARGE SCALE GENOMIC DNA]</scope>
    <source>
        <strain evidence="3 4">RB6PN23</strain>
    </source>
</reference>
<dbReference type="PANTHER" id="PTHR46769:SF2">
    <property type="entry name" value="FIBROCYSTIN-L ISOFORM 2 PRECURSOR-RELATED"/>
    <property type="match status" value="1"/>
</dbReference>
<dbReference type="Proteomes" id="UP001216579">
    <property type="component" value="Unassembled WGS sequence"/>
</dbReference>
<keyword evidence="4" id="KW-1185">Reference proteome</keyword>
<dbReference type="EMBL" id="JARJBC010000045">
    <property type="protein sequence ID" value="MDF3294353.1"/>
    <property type="molecule type" value="Genomic_DNA"/>
</dbReference>
<proteinExistence type="predicted"/>
<dbReference type="InterPro" id="IPR002909">
    <property type="entry name" value="IPT_dom"/>
</dbReference>
<protein>
    <submittedName>
        <fullName evidence="3">IPT/TIG domain-containing protein</fullName>
    </submittedName>
</protein>
<feature type="domain" description="IPT/TIG" evidence="2">
    <location>
        <begin position="110"/>
        <end position="190"/>
    </location>
</feature>
<gene>
    <name evidence="3" type="ORF">P3G67_35200</name>
</gene>
<dbReference type="InterPro" id="IPR052387">
    <property type="entry name" value="Fibrocystin"/>
</dbReference>
<feature type="domain" description="IPT/TIG" evidence="2">
    <location>
        <begin position="193"/>
        <end position="274"/>
    </location>
</feature>
<dbReference type="InterPro" id="IPR014756">
    <property type="entry name" value="Ig_E-set"/>
</dbReference>
<feature type="domain" description="IPT/TIG" evidence="2">
    <location>
        <begin position="20"/>
        <end position="102"/>
    </location>
</feature>
<dbReference type="Gene3D" id="2.60.40.10">
    <property type="entry name" value="Immunoglobulins"/>
    <property type="match status" value="3"/>
</dbReference>
<dbReference type="PANTHER" id="PTHR46769">
    <property type="entry name" value="POLYCYSTIC KIDNEY AND HEPATIC DISEASE 1 (AUTOSOMAL RECESSIVE)-LIKE 1"/>
    <property type="match status" value="1"/>
</dbReference>
<dbReference type="InterPro" id="IPR013783">
    <property type="entry name" value="Ig-like_fold"/>
</dbReference>
<dbReference type="Pfam" id="PF01833">
    <property type="entry name" value="TIG"/>
    <property type="match status" value="3"/>
</dbReference>
<dbReference type="RefSeq" id="WP_276097150.1">
    <property type="nucleotide sequence ID" value="NZ_JARJBC010000045.1"/>
</dbReference>
<evidence type="ECO:0000256" key="1">
    <source>
        <dbReference type="ARBA" id="ARBA00022729"/>
    </source>
</evidence>
<sequence>MSTPTPHSPTPQADLLAAATPSIGLVLPSSGPASGGNPVLILGSGLANASSVTFGGTPASILFQDPIGLLIIVTAPAHAPGTVPVVVTTTSGTSAPAMYTYIGPPPPPPAPTATSILPATGPTTGGTPFVISGTNLTGATVTFGGAAATVVASTPTQISGLTPPNAAGNVPVVVTTPGGMATVPGGFTYLALPPTVTATVSPNVGVAAGGTPFTIVGTNLTNATVTFGGNAATITTNTGTVITGTTPPGTATTTVNVVVTTPAGTASAGAFTYV</sequence>
<organism evidence="3 4">
    <name type="scientific">Streptomyces silvisoli</name>
    <dbReference type="NCBI Taxonomy" id="3034235"/>
    <lineage>
        <taxon>Bacteria</taxon>
        <taxon>Bacillati</taxon>
        <taxon>Actinomycetota</taxon>
        <taxon>Actinomycetes</taxon>
        <taxon>Kitasatosporales</taxon>
        <taxon>Streptomycetaceae</taxon>
        <taxon>Streptomyces</taxon>
    </lineage>
</organism>
<keyword evidence="1" id="KW-0732">Signal</keyword>
<evidence type="ECO:0000313" key="4">
    <source>
        <dbReference type="Proteomes" id="UP001216579"/>
    </source>
</evidence>
<evidence type="ECO:0000259" key="2">
    <source>
        <dbReference type="SMART" id="SM00429"/>
    </source>
</evidence>
<comment type="caution">
    <text evidence="3">The sequence shown here is derived from an EMBL/GenBank/DDBJ whole genome shotgun (WGS) entry which is preliminary data.</text>
</comment>
<dbReference type="CDD" id="cd00102">
    <property type="entry name" value="IPT"/>
    <property type="match status" value="1"/>
</dbReference>